<comment type="caution">
    <text evidence="1">The sequence shown here is derived from an EMBL/GenBank/DDBJ whole genome shotgun (WGS) entry which is preliminary data.</text>
</comment>
<sequence length="68" mass="7461">MEVEMSDARPAEAFEVHVEVRAVDGMATASQILAVLEQAGFELHRDRAGVWRKKEHGPAEFEGVARAA</sequence>
<evidence type="ECO:0000313" key="1">
    <source>
        <dbReference type="EMBL" id="PZF99405.1"/>
    </source>
</evidence>
<dbReference type="AlphaFoldDB" id="A0A2W2CJ23"/>
<accession>A0A2W2CJ23</accession>
<proteinExistence type="predicted"/>
<protein>
    <submittedName>
        <fullName evidence="1">Uncharacterized protein</fullName>
    </submittedName>
</protein>
<reference evidence="1 2" key="1">
    <citation type="submission" date="2018-01" db="EMBL/GenBank/DDBJ databases">
        <title>Draft genome sequence of Jishengella endophytica.</title>
        <authorList>
            <person name="Sahin N."/>
            <person name="Ay H."/>
            <person name="Saygin H."/>
        </authorList>
    </citation>
    <scope>NUCLEOTIDE SEQUENCE [LARGE SCALE GENOMIC DNA]</scope>
    <source>
        <strain evidence="1 2">DSM 45430</strain>
    </source>
</reference>
<name>A0A2W2CJ23_9ACTN</name>
<organism evidence="1 2">
    <name type="scientific">Micromonospora endophytica</name>
    <dbReference type="NCBI Taxonomy" id="515350"/>
    <lineage>
        <taxon>Bacteria</taxon>
        <taxon>Bacillati</taxon>
        <taxon>Actinomycetota</taxon>
        <taxon>Actinomycetes</taxon>
        <taxon>Micromonosporales</taxon>
        <taxon>Micromonosporaceae</taxon>
        <taxon>Micromonospora</taxon>
    </lineage>
</organism>
<evidence type="ECO:0000313" key="2">
    <source>
        <dbReference type="Proteomes" id="UP000248627"/>
    </source>
</evidence>
<keyword evidence="2" id="KW-1185">Reference proteome</keyword>
<dbReference type="Proteomes" id="UP000248627">
    <property type="component" value="Unassembled WGS sequence"/>
</dbReference>
<dbReference type="EMBL" id="POTX01000024">
    <property type="protein sequence ID" value="PZF99405.1"/>
    <property type="molecule type" value="Genomic_DNA"/>
</dbReference>
<gene>
    <name evidence="1" type="ORF">C1I93_05975</name>
</gene>